<dbReference type="EnsemblProtists" id="EOD30757">
    <property type="protein sequence ID" value="EOD30757"/>
    <property type="gene ID" value="EMIHUDRAFT_123114"/>
</dbReference>
<dbReference type="Proteomes" id="UP000013827">
    <property type="component" value="Unassembled WGS sequence"/>
</dbReference>
<reference evidence="2" key="2">
    <citation type="submission" date="2024-10" db="UniProtKB">
        <authorList>
            <consortium name="EnsemblProtists"/>
        </authorList>
    </citation>
    <scope>IDENTIFICATION</scope>
</reference>
<feature type="compositionally biased region" description="Basic and acidic residues" evidence="1">
    <location>
        <begin position="231"/>
        <end position="247"/>
    </location>
</feature>
<reference evidence="3" key="1">
    <citation type="journal article" date="2013" name="Nature">
        <title>Pan genome of the phytoplankton Emiliania underpins its global distribution.</title>
        <authorList>
            <person name="Read B.A."/>
            <person name="Kegel J."/>
            <person name="Klute M.J."/>
            <person name="Kuo A."/>
            <person name="Lefebvre S.C."/>
            <person name="Maumus F."/>
            <person name="Mayer C."/>
            <person name="Miller J."/>
            <person name="Monier A."/>
            <person name="Salamov A."/>
            <person name="Young J."/>
            <person name="Aguilar M."/>
            <person name="Claverie J.M."/>
            <person name="Frickenhaus S."/>
            <person name="Gonzalez K."/>
            <person name="Herman E.K."/>
            <person name="Lin Y.C."/>
            <person name="Napier J."/>
            <person name="Ogata H."/>
            <person name="Sarno A.F."/>
            <person name="Shmutz J."/>
            <person name="Schroeder D."/>
            <person name="de Vargas C."/>
            <person name="Verret F."/>
            <person name="von Dassow P."/>
            <person name="Valentin K."/>
            <person name="Van de Peer Y."/>
            <person name="Wheeler G."/>
            <person name="Dacks J.B."/>
            <person name="Delwiche C.F."/>
            <person name="Dyhrman S.T."/>
            <person name="Glockner G."/>
            <person name="John U."/>
            <person name="Richards T."/>
            <person name="Worden A.Z."/>
            <person name="Zhang X."/>
            <person name="Grigoriev I.V."/>
            <person name="Allen A.E."/>
            <person name="Bidle K."/>
            <person name="Borodovsky M."/>
            <person name="Bowler C."/>
            <person name="Brownlee C."/>
            <person name="Cock J.M."/>
            <person name="Elias M."/>
            <person name="Gladyshev V.N."/>
            <person name="Groth M."/>
            <person name="Guda C."/>
            <person name="Hadaegh A."/>
            <person name="Iglesias-Rodriguez M.D."/>
            <person name="Jenkins J."/>
            <person name="Jones B.M."/>
            <person name="Lawson T."/>
            <person name="Leese F."/>
            <person name="Lindquist E."/>
            <person name="Lobanov A."/>
            <person name="Lomsadze A."/>
            <person name="Malik S.B."/>
            <person name="Marsh M.E."/>
            <person name="Mackinder L."/>
            <person name="Mock T."/>
            <person name="Mueller-Roeber B."/>
            <person name="Pagarete A."/>
            <person name="Parker M."/>
            <person name="Probert I."/>
            <person name="Quesneville H."/>
            <person name="Raines C."/>
            <person name="Rensing S.A."/>
            <person name="Riano-Pachon D.M."/>
            <person name="Richier S."/>
            <person name="Rokitta S."/>
            <person name="Shiraiwa Y."/>
            <person name="Soanes D.M."/>
            <person name="van der Giezen M."/>
            <person name="Wahlund T.M."/>
            <person name="Williams B."/>
            <person name="Wilson W."/>
            <person name="Wolfe G."/>
            <person name="Wurch L.L."/>
        </authorList>
    </citation>
    <scope>NUCLEOTIDE SEQUENCE</scope>
</reference>
<evidence type="ECO:0000256" key="1">
    <source>
        <dbReference type="SAM" id="MobiDB-lite"/>
    </source>
</evidence>
<sequence>DTSTWSEHFFVRLALRFDAAASVRDGAAATAASGASSPADSSEVGIRTGNKKRKRALLLSKGTIIITILITKIQAAARGLNTRTSLNNFFKACPPSGRTADLFLSRVYGGHEGGRRRGGGYVVDFIYCLRSTSLPLPFSEALARFPLEIYNPYGTAAALGRYRLVNAWYYPRGDWYTFYWDGSTADKVARRATYPTLEHDDHDPGPLAERIRRDKREFSIFGAERIRRDKREFSGRSSDDSSSDRDSCGTGSTSEANDIFDTLEDHLGYGSDSGSGW</sequence>
<dbReference type="RefSeq" id="XP_005783186.1">
    <property type="nucleotide sequence ID" value="XM_005783129.1"/>
</dbReference>
<evidence type="ECO:0000313" key="3">
    <source>
        <dbReference type="Proteomes" id="UP000013827"/>
    </source>
</evidence>
<evidence type="ECO:0000313" key="2">
    <source>
        <dbReference type="EnsemblProtists" id="EOD30757"/>
    </source>
</evidence>
<dbReference type="GeneID" id="17276033"/>
<dbReference type="AlphaFoldDB" id="A0A0D3K4S2"/>
<dbReference type="KEGG" id="ehx:EMIHUDRAFT_123114"/>
<feature type="region of interest" description="Disordered" evidence="1">
    <location>
        <begin position="231"/>
        <end position="258"/>
    </location>
</feature>
<dbReference type="HOGENOM" id="CLU_058550_1_0_1"/>
<accession>A0A0D3K4S2</accession>
<dbReference type="PaxDb" id="2903-EOD30757"/>
<protein>
    <submittedName>
        <fullName evidence="2">Uncharacterized protein</fullName>
    </submittedName>
</protein>
<organism evidence="2 3">
    <name type="scientific">Emiliania huxleyi (strain CCMP1516)</name>
    <dbReference type="NCBI Taxonomy" id="280463"/>
    <lineage>
        <taxon>Eukaryota</taxon>
        <taxon>Haptista</taxon>
        <taxon>Haptophyta</taxon>
        <taxon>Prymnesiophyceae</taxon>
        <taxon>Isochrysidales</taxon>
        <taxon>Noelaerhabdaceae</taxon>
        <taxon>Emiliania</taxon>
    </lineage>
</organism>
<proteinExistence type="predicted"/>
<name>A0A0D3K4S2_EMIH1</name>
<keyword evidence="3" id="KW-1185">Reference proteome</keyword>